<feature type="transmembrane region" description="Helical" evidence="1">
    <location>
        <begin position="6"/>
        <end position="26"/>
    </location>
</feature>
<keyword evidence="1" id="KW-1133">Transmembrane helix</keyword>
<reference evidence="3 4" key="1">
    <citation type="journal article" date="2021" name="Sci. Rep.">
        <title>Genome analysis of a halophilic bacterium Halomonas malpeensis YU-PRIM-29(T) reveals its exopolysaccharide and pigment producing capabilities.</title>
        <authorList>
            <person name="Athmika"/>
            <person name="Ghate S.D."/>
            <person name="Arun A.B."/>
            <person name="Rao S.S."/>
            <person name="Kumar S.T.A."/>
            <person name="Kandiyil M.K."/>
            <person name="Saptami K."/>
            <person name="Rekha P.D."/>
        </authorList>
    </citation>
    <scope>NUCLEOTIDE SEQUENCE [LARGE SCALE GENOMIC DNA]</scope>
    <source>
        <strain evidence="4">prim 29</strain>
    </source>
</reference>
<feature type="domain" description="DUF1468" evidence="2">
    <location>
        <begin position="13"/>
        <end position="150"/>
    </location>
</feature>
<keyword evidence="1" id="KW-0812">Transmembrane</keyword>
<evidence type="ECO:0000313" key="4">
    <source>
        <dbReference type="Proteomes" id="UP001319882"/>
    </source>
</evidence>
<keyword evidence="4" id="KW-1185">Reference proteome</keyword>
<dbReference type="EMBL" id="WHVL01000001">
    <property type="protein sequence ID" value="MCB8887580.1"/>
    <property type="molecule type" value="Genomic_DNA"/>
</dbReference>
<gene>
    <name evidence="3" type="ORF">GEV37_00350</name>
</gene>
<dbReference type="RefSeq" id="WP_227388184.1">
    <property type="nucleotide sequence ID" value="NZ_JBHSCJ010000003.1"/>
</dbReference>
<evidence type="ECO:0000313" key="3">
    <source>
        <dbReference type="EMBL" id="MCB8887580.1"/>
    </source>
</evidence>
<evidence type="ECO:0000259" key="2">
    <source>
        <dbReference type="Pfam" id="PF07331"/>
    </source>
</evidence>
<comment type="caution">
    <text evidence="3">The sequence shown here is derived from an EMBL/GenBank/DDBJ whole genome shotgun (WGS) entry which is preliminary data.</text>
</comment>
<feature type="transmembrane region" description="Helical" evidence="1">
    <location>
        <begin position="33"/>
        <end position="54"/>
    </location>
</feature>
<dbReference type="Proteomes" id="UP001319882">
    <property type="component" value="Unassembled WGS sequence"/>
</dbReference>
<feature type="transmembrane region" description="Helical" evidence="1">
    <location>
        <begin position="85"/>
        <end position="118"/>
    </location>
</feature>
<proteinExistence type="predicted"/>
<evidence type="ECO:0000256" key="1">
    <source>
        <dbReference type="SAM" id="Phobius"/>
    </source>
</evidence>
<organism evidence="3 4">
    <name type="scientific">Vreelandella malpeensis</name>
    <dbReference type="NCBI Taxonomy" id="1172368"/>
    <lineage>
        <taxon>Bacteria</taxon>
        <taxon>Pseudomonadati</taxon>
        <taxon>Pseudomonadota</taxon>
        <taxon>Gammaproteobacteria</taxon>
        <taxon>Oceanospirillales</taxon>
        <taxon>Halomonadaceae</taxon>
        <taxon>Vreelandella</taxon>
    </lineage>
</organism>
<protein>
    <submittedName>
        <fullName evidence="3">Tripartite tricarboxylate transporter TctB family protein</fullName>
    </submittedName>
</protein>
<feature type="transmembrane region" description="Helical" evidence="1">
    <location>
        <begin position="125"/>
        <end position="146"/>
    </location>
</feature>
<keyword evidence="1" id="KW-0472">Membrane</keyword>
<name>A0ABS8DN52_9GAMM</name>
<accession>A0ABS8DN52</accession>
<dbReference type="InterPro" id="IPR009936">
    <property type="entry name" value="DUF1468"/>
</dbReference>
<sequence>MNWSRLSLGVFGVGLALFFFINNLAYPARAAQMPLIFSTAVGLLAVALIVQEIWVARKRAQLVNAKGRGVDSGTFTPAQGYMKAFGIFLLALVYAYSIGIVGYFIASVAFMAAALMVVREVSIKYALIGTLTLLGTIGAVFFYFLGLNMPALPSFL</sequence>
<dbReference type="Pfam" id="PF07331">
    <property type="entry name" value="TctB"/>
    <property type="match status" value="1"/>
</dbReference>